<protein>
    <submittedName>
        <fullName evidence="1">Uncharacterized protein</fullName>
    </submittedName>
</protein>
<keyword evidence="2" id="KW-1185">Reference proteome</keyword>
<dbReference type="Proteomes" id="UP000010478">
    <property type="component" value="Chromosome"/>
</dbReference>
<accession>K9VA91</accession>
<gene>
    <name evidence="1" type="ORF">Osc7112_0125</name>
</gene>
<evidence type="ECO:0000313" key="1">
    <source>
        <dbReference type="EMBL" id="AFZ04766.1"/>
    </source>
</evidence>
<reference evidence="1 2" key="1">
    <citation type="submission" date="2012-05" db="EMBL/GenBank/DDBJ databases">
        <title>Finished chromosome of genome of Oscillatoria sp. PCC 7112.</title>
        <authorList>
            <consortium name="US DOE Joint Genome Institute"/>
            <person name="Gugger M."/>
            <person name="Coursin T."/>
            <person name="Rippka R."/>
            <person name="Tandeau De Marsac N."/>
            <person name="Huntemann M."/>
            <person name="Wei C.-L."/>
            <person name="Han J."/>
            <person name="Detter J.C."/>
            <person name="Han C."/>
            <person name="Tapia R."/>
            <person name="Davenport K."/>
            <person name="Daligault H."/>
            <person name="Erkkila T."/>
            <person name="Gu W."/>
            <person name="Munk A.C.C."/>
            <person name="Teshima H."/>
            <person name="Xu Y."/>
            <person name="Chain P."/>
            <person name="Chen A."/>
            <person name="Krypides N."/>
            <person name="Mavromatis K."/>
            <person name="Markowitz V."/>
            <person name="Szeto E."/>
            <person name="Ivanova N."/>
            <person name="Mikhailova N."/>
            <person name="Ovchinnikova G."/>
            <person name="Pagani I."/>
            <person name="Pati A."/>
            <person name="Goodwin L."/>
            <person name="Peters L."/>
            <person name="Pitluck S."/>
            <person name="Woyke T."/>
            <person name="Kerfeld C."/>
        </authorList>
    </citation>
    <scope>NUCLEOTIDE SEQUENCE [LARGE SCALE GENOMIC DNA]</scope>
    <source>
        <strain evidence="1 2">PCC 7112</strain>
    </source>
</reference>
<organism evidence="1 2">
    <name type="scientific">Phormidium nigroviride PCC 7112</name>
    <dbReference type="NCBI Taxonomy" id="179408"/>
    <lineage>
        <taxon>Bacteria</taxon>
        <taxon>Bacillati</taxon>
        <taxon>Cyanobacteriota</taxon>
        <taxon>Cyanophyceae</taxon>
        <taxon>Oscillatoriophycideae</taxon>
        <taxon>Oscillatoriales</taxon>
        <taxon>Oscillatoriaceae</taxon>
        <taxon>Phormidium</taxon>
    </lineage>
</organism>
<dbReference type="EMBL" id="CP003614">
    <property type="protein sequence ID" value="AFZ04766.1"/>
    <property type="molecule type" value="Genomic_DNA"/>
</dbReference>
<evidence type="ECO:0000313" key="2">
    <source>
        <dbReference type="Proteomes" id="UP000010478"/>
    </source>
</evidence>
<dbReference type="KEGG" id="oni:Osc7112_0125"/>
<dbReference type="HOGENOM" id="CLU_3293432_0_0_3"/>
<name>K9VA91_9CYAN</name>
<dbReference type="AlphaFoldDB" id="K9VA91"/>
<proteinExistence type="predicted"/>
<sequence length="40" mass="4707">MGVPPVLFERAIRAYPTITIKIVSYLIRDPKYETAYFLIF</sequence>